<feature type="region of interest" description="Disordered" evidence="1">
    <location>
        <begin position="51"/>
        <end position="70"/>
    </location>
</feature>
<accession>A0ABP7BSP6</accession>
<sequence>MAPHPSGNPGALRRPAYTMGWYVGLSEIERQILLRELAEITVDLAELQRRTERITSRLDQDESGRPARPA</sequence>
<name>A0ABP7BSP6_9ACTN</name>
<evidence type="ECO:0000313" key="3">
    <source>
        <dbReference type="Proteomes" id="UP001500902"/>
    </source>
</evidence>
<keyword evidence="3" id="KW-1185">Reference proteome</keyword>
<protein>
    <recommendedName>
        <fullName evidence="4">MarR family transcriptional regulator</fullName>
    </recommendedName>
</protein>
<proteinExistence type="predicted"/>
<dbReference type="Proteomes" id="UP001500902">
    <property type="component" value="Unassembled WGS sequence"/>
</dbReference>
<gene>
    <name evidence="2" type="ORF">GCM10022224_036370</name>
</gene>
<evidence type="ECO:0000256" key="1">
    <source>
        <dbReference type="SAM" id="MobiDB-lite"/>
    </source>
</evidence>
<evidence type="ECO:0008006" key="4">
    <source>
        <dbReference type="Google" id="ProtNLM"/>
    </source>
</evidence>
<dbReference type="EMBL" id="BAAAZP010000074">
    <property type="protein sequence ID" value="GAA3669011.1"/>
    <property type="molecule type" value="Genomic_DNA"/>
</dbReference>
<evidence type="ECO:0000313" key="2">
    <source>
        <dbReference type="EMBL" id="GAA3669011.1"/>
    </source>
</evidence>
<reference evidence="3" key="1">
    <citation type="journal article" date="2019" name="Int. J. Syst. Evol. Microbiol.">
        <title>The Global Catalogue of Microorganisms (GCM) 10K type strain sequencing project: providing services to taxonomists for standard genome sequencing and annotation.</title>
        <authorList>
            <consortium name="The Broad Institute Genomics Platform"/>
            <consortium name="The Broad Institute Genome Sequencing Center for Infectious Disease"/>
            <person name="Wu L."/>
            <person name="Ma J."/>
        </authorList>
    </citation>
    <scope>NUCLEOTIDE SEQUENCE [LARGE SCALE GENOMIC DNA]</scope>
    <source>
        <strain evidence="3">JCM 16904</strain>
    </source>
</reference>
<comment type="caution">
    <text evidence="2">The sequence shown here is derived from an EMBL/GenBank/DDBJ whole genome shotgun (WGS) entry which is preliminary data.</text>
</comment>
<organism evidence="2 3">
    <name type="scientific">Nonomuraea antimicrobica</name>
    <dbReference type="NCBI Taxonomy" id="561173"/>
    <lineage>
        <taxon>Bacteria</taxon>
        <taxon>Bacillati</taxon>
        <taxon>Actinomycetota</taxon>
        <taxon>Actinomycetes</taxon>
        <taxon>Streptosporangiales</taxon>
        <taxon>Streptosporangiaceae</taxon>
        <taxon>Nonomuraea</taxon>
    </lineage>
</organism>